<dbReference type="GeneID" id="77925078"/>
<gene>
    <name evidence="1" type="primary">48</name>
    <name evidence="1" type="ORF">SEA_MARGARETKALI_48</name>
</gene>
<reference evidence="2" key="1">
    <citation type="submission" date="2018-06" db="EMBL/GenBank/DDBJ databases">
        <authorList>
            <person name="Zhirakovskaya E."/>
        </authorList>
    </citation>
    <scope>NUCLEOTIDE SEQUENCE [LARGE SCALE GENOMIC DNA]</scope>
</reference>
<organism evidence="1 2">
    <name type="scientific">Arthrobacter phage MargaretKali</name>
    <dbReference type="NCBI Taxonomy" id="2250414"/>
    <lineage>
        <taxon>Viruses</taxon>
        <taxon>Duplodnaviria</taxon>
        <taxon>Heunggongvirae</taxon>
        <taxon>Uroviricota</taxon>
        <taxon>Caudoviricetes</taxon>
        <taxon>Kumottavirus</taxon>
        <taxon>Kumottavirus margaretkali</taxon>
    </lineage>
</organism>
<keyword evidence="2" id="KW-1185">Reference proteome</keyword>
<dbReference type="RefSeq" id="YP_010649530.1">
    <property type="nucleotide sequence ID" value="NC_070769.1"/>
</dbReference>
<name>A0A345KN26_9CAUD</name>
<proteinExistence type="predicted"/>
<sequence>MDEFGETPSIYVWPAGHEEGEPFPDDFWGRVRDGLKAVGIECETV</sequence>
<evidence type="ECO:0000313" key="2">
    <source>
        <dbReference type="Proteomes" id="UP000257231"/>
    </source>
</evidence>
<protein>
    <submittedName>
        <fullName evidence="1">Uncharacterized protein</fullName>
    </submittedName>
</protein>
<evidence type="ECO:0000313" key="1">
    <source>
        <dbReference type="EMBL" id="AXH44428.1"/>
    </source>
</evidence>
<dbReference type="EMBL" id="MH450123">
    <property type="protein sequence ID" value="AXH44428.1"/>
    <property type="molecule type" value="Genomic_DNA"/>
</dbReference>
<dbReference type="KEGG" id="vg:77925078"/>
<accession>A0A345KN26</accession>
<dbReference type="Proteomes" id="UP000257231">
    <property type="component" value="Segment"/>
</dbReference>